<dbReference type="AlphaFoldDB" id="A0A0S2SLU4"/>
<organism evidence="2 4">
    <name type="scientific">Aeromonas schubertii</name>
    <dbReference type="NCBI Taxonomy" id="652"/>
    <lineage>
        <taxon>Bacteria</taxon>
        <taxon>Pseudomonadati</taxon>
        <taxon>Pseudomonadota</taxon>
        <taxon>Gammaproteobacteria</taxon>
        <taxon>Aeromonadales</taxon>
        <taxon>Aeromonadaceae</taxon>
        <taxon>Aeromonas</taxon>
    </lineage>
</organism>
<evidence type="ECO:0000313" key="2">
    <source>
        <dbReference type="EMBL" id="ALP42668.1"/>
    </source>
</evidence>
<name>A0A0S2SLU4_9GAMM</name>
<dbReference type="InterPro" id="IPR010982">
    <property type="entry name" value="Lambda_DNA-bd_dom_sf"/>
</dbReference>
<feature type="domain" description="HTH cro/C1-type" evidence="1">
    <location>
        <begin position="15"/>
        <end position="74"/>
    </location>
</feature>
<keyword evidence="5" id="KW-1185">Reference proteome</keyword>
<reference evidence="3 5" key="3">
    <citation type="submission" date="2021-09" db="EMBL/GenBank/DDBJ databases">
        <title>Aeromonas schubertii isolated from Asian sea bass.</title>
        <authorList>
            <person name="Pinpimai K."/>
        </authorList>
    </citation>
    <scope>NUCLEOTIDE SEQUENCE [LARGE SCALE GENOMIC DNA]</scope>
    <source>
        <strain evidence="3 5">CHULA2021a</strain>
    </source>
</reference>
<evidence type="ECO:0000259" key="1">
    <source>
        <dbReference type="Pfam" id="PF13443"/>
    </source>
</evidence>
<dbReference type="EMBL" id="CP013067">
    <property type="protein sequence ID" value="ALP42668.1"/>
    <property type="molecule type" value="Genomic_DNA"/>
</dbReference>
<gene>
    <name evidence="3" type="ORF">LA374_00255</name>
    <name evidence="2" type="ORF">WL1483_3249</name>
</gene>
<evidence type="ECO:0000313" key="3">
    <source>
        <dbReference type="EMBL" id="MBZ6064649.1"/>
    </source>
</evidence>
<proteinExistence type="predicted"/>
<dbReference type="Pfam" id="PF13443">
    <property type="entry name" value="HTH_26"/>
    <property type="match status" value="1"/>
</dbReference>
<accession>A0A0S2SLU4</accession>
<evidence type="ECO:0000313" key="5">
    <source>
        <dbReference type="Proteomes" id="UP000774958"/>
    </source>
</evidence>
<dbReference type="SUPFAM" id="SSF47413">
    <property type="entry name" value="lambda repressor-like DNA-binding domains"/>
    <property type="match status" value="1"/>
</dbReference>
<dbReference type="GO" id="GO:0003677">
    <property type="term" value="F:DNA binding"/>
    <property type="evidence" value="ECO:0007669"/>
    <property type="project" value="InterPro"/>
</dbReference>
<dbReference type="RefSeq" id="WP_060583741.1">
    <property type="nucleotide sequence ID" value="NZ_CP013067.1"/>
</dbReference>
<evidence type="ECO:0000313" key="4">
    <source>
        <dbReference type="Proteomes" id="UP000058114"/>
    </source>
</evidence>
<protein>
    <submittedName>
        <fullName evidence="3">Helix-turn-helix transcriptional regulator</fullName>
    </submittedName>
</protein>
<dbReference type="Gene3D" id="1.10.260.40">
    <property type="entry name" value="lambda repressor-like DNA-binding domains"/>
    <property type="match status" value="1"/>
</dbReference>
<dbReference type="Proteomes" id="UP000774958">
    <property type="component" value="Unassembled WGS sequence"/>
</dbReference>
<reference evidence="2 4" key="2">
    <citation type="journal article" date="2016" name="Genome Announc.">
        <title>Complete Genome Sequence of the Highly Virulent Aeromonas schubertii Strain WL1483, Isolated from Diseased Snakehead Fish (Channa argus) in China.</title>
        <authorList>
            <person name="Liu L."/>
            <person name="Li N."/>
            <person name="Zhang D."/>
            <person name="Fu X."/>
            <person name="Shi C."/>
            <person name="Lin Q."/>
            <person name="Hao G."/>
        </authorList>
    </citation>
    <scope>NUCLEOTIDE SEQUENCE [LARGE SCALE GENOMIC DNA]</scope>
    <source>
        <strain evidence="2 4">WL1483</strain>
    </source>
</reference>
<dbReference type="CDD" id="cd00093">
    <property type="entry name" value="HTH_XRE"/>
    <property type="match status" value="1"/>
</dbReference>
<dbReference type="KEGG" id="asr:WL1483_3249"/>
<dbReference type="InterPro" id="IPR001387">
    <property type="entry name" value="Cro/C1-type_HTH"/>
</dbReference>
<sequence length="254" mass="29550">MTYSQELANNILETLKKTLNDKGIRYQTLAETLDVSIATIKRMMNKPSLPFDTLLQICHLAGLSFEELMERTQDAQSRRAVFTKEQDDAFHNEPGLYAFLANIFWREKSLIDIKREYGLTDASCYLYLRKLERLGILQLGIDNSYHFLISERISFEQHSRFARAQARQAMTMLGDYLVDNMHKPNNYMALCQLHLEEPEAMALIERMKEYWHSELKLNRPAVGQREGSKTYTMSLQLADCGYQSFDDLIPNIDN</sequence>
<dbReference type="EMBL" id="JAIRBT010000001">
    <property type="protein sequence ID" value="MBZ6064649.1"/>
    <property type="molecule type" value="Genomic_DNA"/>
</dbReference>
<dbReference type="PATRIC" id="fig|652.5.peg.402"/>
<dbReference type="Proteomes" id="UP000058114">
    <property type="component" value="Chromosome"/>
</dbReference>
<reference evidence="4" key="1">
    <citation type="submission" date="2015-10" db="EMBL/GenBank/DDBJ databases">
        <title>Complete Genome Sequence of Aeromonas schubertii strain WL1483.</title>
        <authorList>
            <person name="Liu L."/>
        </authorList>
    </citation>
    <scope>NUCLEOTIDE SEQUENCE [LARGE SCALE GENOMIC DNA]</scope>
    <source>
        <strain evidence="4">WL1483</strain>
    </source>
</reference>